<dbReference type="InterPro" id="IPR007497">
    <property type="entry name" value="SIMPL/DUF541"/>
</dbReference>
<comment type="caution">
    <text evidence="1">The sequence shown here is derived from an EMBL/GenBank/DDBJ whole genome shotgun (WGS) entry which is preliminary data.</text>
</comment>
<reference evidence="1 2" key="1">
    <citation type="journal article" date="2005" name="Int. J. Syst. Evol. Microbiol.">
        <title>Bacillus litoralis sp. nov., isolated from a tidal flat of the Yellow Sea in Korea.</title>
        <authorList>
            <person name="Yoon J.H."/>
            <person name="Oh T.K."/>
        </authorList>
    </citation>
    <scope>NUCLEOTIDE SEQUENCE [LARGE SCALE GENOMIC DNA]</scope>
    <source>
        <strain evidence="1 2">SW-211</strain>
    </source>
</reference>
<sequence length="225" mass="25159">MAIRPYYFKSSLPINDKHHNGKLTVEGKGIITTKPDKASITLGIITEDQDVIKAQNKNSIITNNVINSLRKSGISNNQIQTISYTIQPLYQYIDEQNVLTGYKISHILEVTLLDLDLIGEVYKVAVSSGANISEGLKFSLSNENYYYDEALKKALKQATLKAISLGQQMGVNINTIPTKITENSSPQPLRDVMYSFTAETNFQDTPPIQKRDISIEANLTAVYYY</sequence>
<dbReference type="PANTHER" id="PTHR34387:SF1">
    <property type="entry name" value="PERIPLASMIC IMMUNOGENIC PROTEIN"/>
    <property type="match status" value="1"/>
</dbReference>
<dbReference type="Gene3D" id="3.30.110.170">
    <property type="entry name" value="Protein of unknown function (DUF541), domain 1"/>
    <property type="match status" value="1"/>
</dbReference>
<evidence type="ECO:0000313" key="2">
    <source>
        <dbReference type="Proteomes" id="UP000321363"/>
    </source>
</evidence>
<dbReference type="Pfam" id="PF04402">
    <property type="entry name" value="SIMPL"/>
    <property type="match status" value="1"/>
</dbReference>
<dbReference type="InterPro" id="IPR052022">
    <property type="entry name" value="26kDa_periplasmic_antigen"/>
</dbReference>
<dbReference type="AlphaFoldDB" id="A0A5C6W7X1"/>
<dbReference type="Gene3D" id="3.30.70.2970">
    <property type="entry name" value="Protein of unknown function (DUF541), domain 2"/>
    <property type="match status" value="1"/>
</dbReference>
<dbReference type="RefSeq" id="WP_146945906.1">
    <property type="nucleotide sequence ID" value="NZ_VOQF01000001.1"/>
</dbReference>
<accession>A0A5C6W7X1</accession>
<dbReference type="OrthoDB" id="9785192at2"/>
<protein>
    <submittedName>
        <fullName evidence="1">DUF541 domain-containing protein</fullName>
    </submittedName>
</protein>
<gene>
    <name evidence="1" type="ORF">FS935_02295</name>
</gene>
<dbReference type="Proteomes" id="UP000321363">
    <property type="component" value="Unassembled WGS sequence"/>
</dbReference>
<keyword evidence="2" id="KW-1185">Reference proteome</keyword>
<evidence type="ECO:0000313" key="1">
    <source>
        <dbReference type="EMBL" id="TXC93045.1"/>
    </source>
</evidence>
<dbReference type="EMBL" id="VOQF01000001">
    <property type="protein sequence ID" value="TXC93045.1"/>
    <property type="molecule type" value="Genomic_DNA"/>
</dbReference>
<dbReference type="PANTHER" id="PTHR34387">
    <property type="entry name" value="SLR1258 PROTEIN"/>
    <property type="match status" value="1"/>
</dbReference>
<dbReference type="GO" id="GO:0006974">
    <property type="term" value="P:DNA damage response"/>
    <property type="evidence" value="ECO:0007669"/>
    <property type="project" value="TreeGrafter"/>
</dbReference>
<proteinExistence type="predicted"/>
<organism evidence="1 2">
    <name type="scientific">Metabacillus litoralis</name>
    <dbReference type="NCBI Taxonomy" id="152268"/>
    <lineage>
        <taxon>Bacteria</taxon>
        <taxon>Bacillati</taxon>
        <taxon>Bacillota</taxon>
        <taxon>Bacilli</taxon>
        <taxon>Bacillales</taxon>
        <taxon>Bacillaceae</taxon>
        <taxon>Metabacillus</taxon>
    </lineage>
</organism>
<name>A0A5C6W7X1_9BACI</name>